<feature type="compositionally biased region" description="Polar residues" evidence="1">
    <location>
        <begin position="25"/>
        <end position="42"/>
    </location>
</feature>
<keyword evidence="2" id="KW-0472">Membrane</keyword>
<feature type="region of interest" description="Disordered" evidence="1">
    <location>
        <begin position="1"/>
        <end position="42"/>
    </location>
</feature>
<dbReference type="EMBL" id="FMSP01000004">
    <property type="protein sequence ID" value="SCV69462.1"/>
    <property type="molecule type" value="Genomic_DNA"/>
</dbReference>
<feature type="transmembrane region" description="Helical" evidence="2">
    <location>
        <begin position="244"/>
        <end position="261"/>
    </location>
</feature>
<dbReference type="AlphaFoldDB" id="A0A238F6G2"/>
<protein>
    <submittedName>
        <fullName evidence="3">BQ2448_2482 protein</fullName>
    </submittedName>
</protein>
<evidence type="ECO:0000256" key="1">
    <source>
        <dbReference type="SAM" id="MobiDB-lite"/>
    </source>
</evidence>
<keyword evidence="2" id="KW-1133">Transmembrane helix</keyword>
<feature type="transmembrane region" description="Helical" evidence="2">
    <location>
        <begin position="267"/>
        <end position="287"/>
    </location>
</feature>
<evidence type="ECO:0000313" key="3">
    <source>
        <dbReference type="EMBL" id="SCV69462.1"/>
    </source>
</evidence>
<feature type="transmembrane region" description="Helical" evidence="2">
    <location>
        <begin position="188"/>
        <end position="205"/>
    </location>
</feature>
<dbReference type="PANTHER" id="PTHR37488">
    <property type="entry name" value="DUF1275 DOMAIN-CONTAINING PROTEIN"/>
    <property type="match status" value="1"/>
</dbReference>
<accession>A0A238F6G2</accession>
<gene>
    <name evidence="3" type="ORF">BQ2448_2482</name>
</gene>
<dbReference type="STRING" id="269621.A0A238F6G2"/>
<feature type="transmembrane region" description="Helical" evidence="2">
    <location>
        <begin position="147"/>
        <end position="168"/>
    </location>
</feature>
<organism evidence="3 4">
    <name type="scientific">Microbotryum intermedium</name>
    <dbReference type="NCBI Taxonomy" id="269621"/>
    <lineage>
        <taxon>Eukaryota</taxon>
        <taxon>Fungi</taxon>
        <taxon>Dikarya</taxon>
        <taxon>Basidiomycota</taxon>
        <taxon>Pucciniomycotina</taxon>
        <taxon>Microbotryomycetes</taxon>
        <taxon>Microbotryales</taxon>
        <taxon>Microbotryaceae</taxon>
        <taxon>Microbotryum</taxon>
    </lineage>
</organism>
<dbReference type="InterPro" id="IPR010699">
    <property type="entry name" value="DUF1275"/>
</dbReference>
<keyword evidence="2" id="KW-0812">Transmembrane</keyword>
<sequence>MSSQDVKHATLGSPADLDDDSASSVGENRPSTDPRQPPSRQQRFLDFLKEEIDTEDTMPQVTLYCFLTGFISAICFSATFLWPTFQTGGFVQLSIAVSRLFAGPQPRDLRFEASDKQALTSLLSFLLGAAILGRLGDRLGPKRRGWVMFATFVQALLLVAAALCAHFSGDPSVATAREYPSWHSPLGFAALGFASASLGLHAIVAKRLNTQFGTSVVLTTIWVELVCDPNLFVFGGVKSRDHRAIACSSIFIGGLCAGALVRTIGSAGTFGIAAGVRAISCASWAGVRAKARS</sequence>
<feature type="transmembrane region" description="Helical" evidence="2">
    <location>
        <begin position="61"/>
        <end position="82"/>
    </location>
</feature>
<keyword evidence="4" id="KW-1185">Reference proteome</keyword>
<dbReference type="OrthoDB" id="5288586at2759"/>
<evidence type="ECO:0000256" key="2">
    <source>
        <dbReference type="SAM" id="Phobius"/>
    </source>
</evidence>
<feature type="transmembrane region" description="Helical" evidence="2">
    <location>
        <begin position="118"/>
        <end position="135"/>
    </location>
</feature>
<evidence type="ECO:0000313" key="4">
    <source>
        <dbReference type="Proteomes" id="UP000198372"/>
    </source>
</evidence>
<reference evidence="4" key="1">
    <citation type="submission" date="2016-09" db="EMBL/GenBank/DDBJ databases">
        <authorList>
            <person name="Jeantristanb JTB J.-T."/>
            <person name="Ricardo R."/>
        </authorList>
    </citation>
    <scope>NUCLEOTIDE SEQUENCE [LARGE SCALE GENOMIC DNA]</scope>
</reference>
<proteinExistence type="predicted"/>
<name>A0A238F6G2_9BASI</name>
<dbReference type="PANTHER" id="PTHR37488:SF2">
    <property type="entry name" value="DUF1275 DOMAIN-CONTAINING PROTEIN"/>
    <property type="match status" value="1"/>
</dbReference>
<dbReference type="Proteomes" id="UP000198372">
    <property type="component" value="Unassembled WGS sequence"/>
</dbReference>
<dbReference type="Pfam" id="PF06912">
    <property type="entry name" value="DUF1275"/>
    <property type="match status" value="1"/>
</dbReference>